<feature type="domain" description="Phosphotyrosine protein phosphatase I" evidence="5">
    <location>
        <begin position="2"/>
        <end position="145"/>
    </location>
</feature>
<accession>A0A937FIE6</accession>
<feature type="active site" description="Proton donor" evidence="4">
    <location>
        <position position="119"/>
    </location>
</feature>
<dbReference type="PRINTS" id="PR00719">
    <property type="entry name" value="LMWPTPASE"/>
</dbReference>
<feature type="active site" description="Nucleophile" evidence="4">
    <location>
        <position position="8"/>
    </location>
</feature>
<evidence type="ECO:0000259" key="5">
    <source>
        <dbReference type="SMART" id="SM00226"/>
    </source>
</evidence>
<feature type="active site" evidence="4">
    <location>
        <position position="14"/>
    </location>
</feature>
<dbReference type="GO" id="GO:0004725">
    <property type="term" value="F:protein tyrosine phosphatase activity"/>
    <property type="evidence" value="ECO:0007669"/>
    <property type="project" value="InterPro"/>
</dbReference>
<dbReference type="SMART" id="SM00226">
    <property type="entry name" value="LMWPc"/>
    <property type="match status" value="1"/>
</dbReference>
<keyword evidence="3" id="KW-0904">Protein phosphatase</keyword>
<evidence type="ECO:0000313" key="7">
    <source>
        <dbReference type="Proteomes" id="UP000623681"/>
    </source>
</evidence>
<sequence length="152" mass="16731">MKRVLFVCTGNTCRSPMAEAILNSFAKDDSSISASSAGISIFPGSKTSPNSREVVLKSIGIDLKDRNAVQLKESHLEEQDLILTMTESIKLALTSAFPFYSNKIFSLSEYVEEKGDVVDPFGGELFLYEKTYSQLEKLIGKLILKIKGEGIL</sequence>
<keyword evidence="2" id="KW-0378">Hydrolase</keyword>
<name>A0A937FIE6_9CLOT</name>
<organism evidence="6 7">
    <name type="scientific">Clostridium paridis</name>
    <dbReference type="NCBI Taxonomy" id="2803863"/>
    <lineage>
        <taxon>Bacteria</taxon>
        <taxon>Bacillati</taxon>
        <taxon>Bacillota</taxon>
        <taxon>Clostridia</taxon>
        <taxon>Eubacteriales</taxon>
        <taxon>Clostridiaceae</taxon>
        <taxon>Clostridium</taxon>
    </lineage>
</organism>
<dbReference type="AlphaFoldDB" id="A0A937FIE6"/>
<gene>
    <name evidence="6" type="ORF">JK634_12810</name>
</gene>
<dbReference type="EMBL" id="JAESWA010000022">
    <property type="protein sequence ID" value="MBL4932688.1"/>
    <property type="molecule type" value="Genomic_DNA"/>
</dbReference>
<dbReference type="InterPro" id="IPR050438">
    <property type="entry name" value="LMW_PTPase"/>
</dbReference>
<evidence type="ECO:0000256" key="4">
    <source>
        <dbReference type="PIRSR" id="PIRSR617867-1"/>
    </source>
</evidence>
<dbReference type="SUPFAM" id="SSF52788">
    <property type="entry name" value="Phosphotyrosine protein phosphatases I"/>
    <property type="match status" value="1"/>
</dbReference>
<reference evidence="6" key="1">
    <citation type="submission" date="2021-01" db="EMBL/GenBank/DDBJ databases">
        <title>Genome public.</title>
        <authorList>
            <person name="Liu C."/>
            <person name="Sun Q."/>
        </authorList>
    </citation>
    <scope>NUCLEOTIDE SEQUENCE</scope>
    <source>
        <strain evidence="6">YIM B02565</strain>
    </source>
</reference>
<dbReference type="Pfam" id="PF01451">
    <property type="entry name" value="LMWPc"/>
    <property type="match status" value="1"/>
</dbReference>
<dbReference type="InterPro" id="IPR036196">
    <property type="entry name" value="Ptyr_pPase_sf"/>
</dbReference>
<dbReference type="PANTHER" id="PTHR11717">
    <property type="entry name" value="LOW MOLECULAR WEIGHT PROTEIN TYROSINE PHOSPHATASE"/>
    <property type="match status" value="1"/>
</dbReference>
<keyword evidence="7" id="KW-1185">Reference proteome</keyword>
<dbReference type="RefSeq" id="WP_202768032.1">
    <property type="nucleotide sequence ID" value="NZ_JAESWA010000022.1"/>
</dbReference>
<evidence type="ECO:0000313" key="6">
    <source>
        <dbReference type="EMBL" id="MBL4932688.1"/>
    </source>
</evidence>
<evidence type="ECO:0000256" key="3">
    <source>
        <dbReference type="ARBA" id="ARBA00022912"/>
    </source>
</evidence>
<evidence type="ECO:0000256" key="1">
    <source>
        <dbReference type="ARBA" id="ARBA00011063"/>
    </source>
</evidence>
<dbReference type="PANTHER" id="PTHR11717:SF31">
    <property type="entry name" value="LOW MOLECULAR WEIGHT PROTEIN-TYROSINE-PHOSPHATASE ETP-RELATED"/>
    <property type="match status" value="1"/>
</dbReference>
<dbReference type="Gene3D" id="3.40.50.2300">
    <property type="match status" value="1"/>
</dbReference>
<protein>
    <submittedName>
        <fullName evidence="6">Low molecular weight protein arginine phosphatase</fullName>
    </submittedName>
</protein>
<dbReference type="Proteomes" id="UP000623681">
    <property type="component" value="Unassembled WGS sequence"/>
</dbReference>
<comment type="similarity">
    <text evidence="1">Belongs to the low molecular weight phosphotyrosine protein phosphatase family.</text>
</comment>
<dbReference type="InterPro" id="IPR023485">
    <property type="entry name" value="Ptyr_pPase"/>
</dbReference>
<comment type="caution">
    <text evidence="6">The sequence shown here is derived from an EMBL/GenBank/DDBJ whole genome shotgun (WGS) entry which is preliminary data.</text>
</comment>
<dbReference type="CDD" id="cd16344">
    <property type="entry name" value="LMWPAP"/>
    <property type="match status" value="1"/>
</dbReference>
<proteinExistence type="inferred from homology"/>
<evidence type="ECO:0000256" key="2">
    <source>
        <dbReference type="ARBA" id="ARBA00022801"/>
    </source>
</evidence>
<dbReference type="InterPro" id="IPR017867">
    <property type="entry name" value="Tyr_phospatase_low_mol_wt"/>
</dbReference>